<dbReference type="SMART" id="SM00173">
    <property type="entry name" value="RAS"/>
    <property type="match status" value="1"/>
</dbReference>
<dbReference type="SMART" id="SM00176">
    <property type="entry name" value="RAN"/>
    <property type="match status" value="1"/>
</dbReference>
<evidence type="ECO:0000256" key="7">
    <source>
        <dbReference type="RuleBase" id="RU000682"/>
    </source>
</evidence>
<feature type="region of interest" description="Disordered" evidence="8">
    <location>
        <begin position="636"/>
        <end position="655"/>
    </location>
</feature>
<organism evidence="10 11">
    <name type="scientific">Wallemia hederae</name>
    <dbReference type="NCBI Taxonomy" id="1540922"/>
    <lineage>
        <taxon>Eukaryota</taxon>
        <taxon>Fungi</taxon>
        <taxon>Dikarya</taxon>
        <taxon>Basidiomycota</taxon>
        <taxon>Wallemiomycotina</taxon>
        <taxon>Wallemiomycetes</taxon>
        <taxon>Wallemiales</taxon>
        <taxon>Wallemiaceae</taxon>
        <taxon>Wallemia</taxon>
    </lineage>
</organism>
<accession>A0A4T0G022</accession>
<evidence type="ECO:0000256" key="8">
    <source>
        <dbReference type="SAM" id="MobiDB-lite"/>
    </source>
</evidence>
<protein>
    <recommendedName>
        <fullName evidence="9">Homeobox domain-containing protein</fullName>
    </recommendedName>
</protein>
<dbReference type="NCBIfam" id="TIGR00231">
    <property type="entry name" value="small_GTP"/>
    <property type="match status" value="1"/>
</dbReference>
<evidence type="ECO:0000256" key="6">
    <source>
        <dbReference type="PROSITE-ProRule" id="PRU00108"/>
    </source>
</evidence>
<feature type="DNA-binding region" description="Homeobox" evidence="6">
    <location>
        <begin position="316"/>
        <end position="360"/>
    </location>
</feature>
<dbReference type="PANTHER" id="PTHR47977">
    <property type="entry name" value="RAS-RELATED PROTEIN RAB"/>
    <property type="match status" value="1"/>
</dbReference>
<sequence length="760" mass="83081">MSSSALEQPPTSAAPLKKFKLVFLGEQSVGKTSLITRFMYDTFDNTYQATIGIDFLSKTMYLDDRTVRLQLWDTAGQVGVNTSKGYRLIHPQERFRSLIPSYIRDSSVAVVVYDVTNQNSYDNTSKWIEEVRAERGNDVIIVLVGNKVDLSDGERVDTNKAKEYCDENGLMFIETSAKSGQNVKQLFKRIAMALPANEEDTKQAANVKINVESDDSQANQSNCAYAFALASLRSVKSHDELQANTALPPERLPAQPAIEYAGRRGRLAVAAAADAVAAAPIPAIRGQAQEENVQAPVYCGCIALRILPIPYAPQVLEDTYQSNPKPSALIRKSLADQLQMTPRGVQIWFQNRRAKAKAQAKKNAESGILDDPKQQQQQQQQQLHSDSDNTPAPTLTPAPTNNSLHIDPHFNATQSTQNLLYPSPLPSPASSSLIPPSTSLSPTSLISNPFFDTHFNLQPLNNPANTQYRRGSAPLSHAPTNGLGLTIPQSHSLNYSLSALTNGGNIGPVRRASLPNFQTRRSNQSLRHSASRSKLPTCTEETPNSPYPLSPTDPSMSTHGLVLHTANGQGGHDTQLNSSDPSSPTATTPSQMELNQNHPSHPSHHNPNVIQSSSSNSLSHALASSDTFWRESSNYFDDQSDDRRQSVMSSNYDGSSLFDNCRRDSEVSTCATTTYGGMGPYDSLYGGYNDQVRRSSCASDFIHTFEEFGVGPSTNQPSNQGNGLVNTTHAHDFGQGAVTEFVDYTLDPKEVNEVENYVHC</sequence>
<keyword evidence="4 6" id="KW-0371">Homeobox</keyword>
<keyword evidence="5 6" id="KW-0539">Nucleus</keyword>
<dbReference type="PROSITE" id="PS51421">
    <property type="entry name" value="RAS"/>
    <property type="match status" value="1"/>
</dbReference>
<dbReference type="SUPFAM" id="SSF52540">
    <property type="entry name" value="P-loop containing nucleoside triphosphate hydrolases"/>
    <property type="match status" value="1"/>
</dbReference>
<dbReference type="Pfam" id="PF00046">
    <property type="entry name" value="Homeodomain"/>
    <property type="match status" value="1"/>
</dbReference>
<feature type="region of interest" description="Disordered" evidence="8">
    <location>
        <begin position="504"/>
        <end position="617"/>
    </location>
</feature>
<feature type="compositionally biased region" description="Polar residues" evidence="8">
    <location>
        <begin position="646"/>
        <end position="655"/>
    </location>
</feature>
<dbReference type="InterPro" id="IPR009057">
    <property type="entry name" value="Homeodomain-like_sf"/>
</dbReference>
<keyword evidence="3" id="KW-0342">GTP-binding</keyword>
<dbReference type="GO" id="GO:0000981">
    <property type="term" value="F:DNA-binding transcription factor activity, RNA polymerase II-specific"/>
    <property type="evidence" value="ECO:0007669"/>
    <property type="project" value="InterPro"/>
</dbReference>
<feature type="compositionally biased region" description="Low complexity" evidence="8">
    <location>
        <begin position="389"/>
        <end position="402"/>
    </location>
</feature>
<dbReference type="GO" id="GO:0003677">
    <property type="term" value="F:DNA binding"/>
    <property type="evidence" value="ECO:0007669"/>
    <property type="project" value="UniProtKB-UniRule"/>
</dbReference>
<dbReference type="EMBL" id="SPNW01000005">
    <property type="protein sequence ID" value="TIA92686.1"/>
    <property type="molecule type" value="Genomic_DNA"/>
</dbReference>
<dbReference type="PRINTS" id="PR00449">
    <property type="entry name" value="RASTRNSFRMNG"/>
</dbReference>
<dbReference type="Pfam" id="PF00071">
    <property type="entry name" value="Ras"/>
    <property type="match status" value="2"/>
</dbReference>
<keyword evidence="11" id="KW-1185">Reference proteome</keyword>
<dbReference type="Gene3D" id="3.40.50.300">
    <property type="entry name" value="P-loop containing nucleotide triphosphate hydrolases"/>
    <property type="match status" value="1"/>
</dbReference>
<dbReference type="InterPro" id="IPR017970">
    <property type="entry name" value="Homeobox_CS"/>
</dbReference>
<dbReference type="SMART" id="SM00175">
    <property type="entry name" value="RAB"/>
    <property type="match status" value="1"/>
</dbReference>
<dbReference type="InterPro" id="IPR050227">
    <property type="entry name" value="Rab"/>
</dbReference>
<dbReference type="GO" id="GO:0003924">
    <property type="term" value="F:GTPase activity"/>
    <property type="evidence" value="ECO:0007669"/>
    <property type="project" value="InterPro"/>
</dbReference>
<dbReference type="Proteomes" id="UP000310189">
    <property type="component" value="Unassembled WGS sequence"/>
</dbReference>
<dbReference type="Gene3D" id="1.10.10.60">
    <property type="entry name" value="Homeodomain-like"/>
    <property type="match status" value="1"/>
</dbReference>
<evidence type="ECO:0000256" key="1">
    <source>
        <dbReference type="ARBA" id="ARBA00022741"/>
    </source>
</evidence>
<evidence type="ECO:0000256" key="3">
    <source>
        <dbReference type="ARBA" id="ARBA00023134"/>
    </source>
</evidence>
<dbReference type="GO" id="GO:0005634">
    <property type="term" value="C:nucleus"/>
    <property type="evidence" value="ECO:0007669"/>
    <property type="project" value="UniProtKB-SubCell"/>
</dbReference>
<dbReference type="OrthoDB" id="9989112at2759"/>
<feature type="region of interest" description="Disordered" evidence="8">
    <location>
        <begin position="359"/>
        <end position="439"/>
    </location>
</feature>
<name>A0A4T0G022_9BASI</name>
<dbReference type="SMART" id="SM00174">
    <property type="entry name" value="RHO"/>
    <property type="match status" value="1"/>
</dbReference>
<dbReference type="SUPFAM" id="SSF46689">
    <property type="entry name" value="Homeodomain-like"/>
    <property type="match status" value="1"/>
</dbReference>
<dbReference type="InterPro" id="IPR001356">
    <property type="entry name" value="HD"/>
</dbReference>
<keyword evidence="1" id="KW-0547">Nucleotide-binding</keyword>
<feature type="compositionally biased region" description="Low complexity" evidence="8">
    <location>
        <begin position="428"/>
        <end position="439"/>
    </location>
</feature>
<feature type="compositionally biased region" description="Low complexity" evidence="8">
    <location>
        <begin position="578"/>
        <end position="590"/>
    </location>
</feature>
<dbReference type="GO" id="GO:0005525">
    <property type="term" value="F:GTP binding"/>
    <property type="evidence" value="ECO:0007669"/>
    <property type="project" value="UniProtKB-KW"/>
</dbReference>
<dbReference type="AlphaFoldDB" id="A0A4T0G022"/>
<comment type="subcellular location">
    <subcellularLocation>
        <location evidence="6 7">Nucleus</location>
    </subcellularLocation>
</comment>
<dbReference type="CDD" id="cd00086">
    <property type="entry name" value="homeodomain"/>
    <property type="match status" value="1"/>
</dbReference>
<dbReference type="InterPro" id="IPR005225">
    <property type="entry name" value="Small_GTP-bd"/>
</dbReference>
<evidence type="ECO:0000256" key="5">
    <source>
        <dbReference type="ARBA" id="ARBA00023242"/>
    </source>
</evidence>
<reference evidence="10 11" key="1">
    <citation type="submission" date="2019-03" db="EMBL/GenBank/DDBJ databases">
        <title>Sequencing 23 genomes of Wallemia ichthyophaga.</title>
        <authorList>
            <person name="Gostincar C."/>
        </authorList>
    </citation>
    <scope>NUCLEOTIDE SEQUENCE [LARGE SCALE GENOMIC DNA]</scope>
    <source>
        <strain evidence="10 11">EXF-5753</strain>
    </source>
</reference>
<dbReference type="SMART" id="SM00389">
    <property type="entry name" value="HOX"/>
    <property type="match status" value="1"/>
</dbReference>
<evidence type="ECO:0000256" key="2">
    <source>
        <dbReference type="ARBA" id="ARBA00023125"/>
    </source>
</evidence>
<dbReference type="CDD" id="cd01861">
    <property type="entry name" value="Rab6"/>
    <property type="match status" value="1"/>
</dbReference>
<dbReference type="PROSITE" id="PS51419">
    <property type="entry name" value="RAB"/>
    <property type="match status" value="1"/>
</dbReference>
<proteinExistence type="predicted"/>
<dbReference type="PROSITE" id="PS50071">
    <property type="entry name" value="HOMEOBOX_2"/>
    <property type="match status" value="1"/>
</dbReference>
<dbReference type="FunFam" id="3.40.50.300:FF:000808">
    <property type="entry name" value="Small GTP-binding protein, putative"/>
    <property type="match status" value="1"/>
</dbReference>
<dbReference type="PROSITE" id="PS51420">
    <property type="entry name" value="RHO"/>
    <property type="match status" value="1"/>
</dbReference>
<feature type="compositionally biased region" description="Polar residues" evidence="8">
    <location>
        <begin position="515"/>
        <end position="544"/>
    </location>
</feature>
<evidence type="ECO:0000256" key="4">
    <source>
        <dbReference type="ARBA" id="ARBA00023155"/>
    </source>
</evidence>
<keyword evidence="2 6" id="KW-0238">DNA-binding</keyword>
<comment type="caution">
    <text evidence="10">The sequence shown here is derived from an EMBL/GenBank/DDBJ whole genome shotgun (WGS) entry which is preliminary data.</text>
</comment>
<evidence type="ECO:0000259" key="9">
    <source>
        <dbReference type="PROSITE" id="PS50071"/>
    </source>
</evidence>
<dbReference type="InterPro" id="IPR001806">
    <property type="entry name" value="Small_GTPase"/>
</dbReference>
<gene>
    <name evidence="10" type="ORF">E3P99_00454</name>
</gene>
<evidence type="ECO:0000313" key="10">
    <source>
        <dbReference type="EMBL" id="TIA92686.1"/>
    </source>
</evidence>
<evidence type="ECO:0000313" key="11">
    <source>
        <dbReference type="Proteomes" id="UP000310189"/>
    </source>
</evidence>
<feature type="domain" description="Homeobox" evidence="9">
    <location>
        <begin position="314"/>
        <end position="359"/>
    </location>
</feature>
<dbReference type="PROSITE" id="PS00027">
    <property type="entry name" value="HOMEOBOX_1"/>
    <property type="match status" value="1"/>
</dbReference>
<dbReference type="InterPro" id="IPR027417">
    <property type="entry name" value="P-loop_NTPase"/>
</dbReference>
<feature type="compositionally biased region" description="Low complexity" evidence="8">
    <location>
        <begin position="597"/>
        <end position="617"/>
    </location>
</feature>